<comment type="similarity">
    <text evidence="3 16">Belongs to the CDP-alcohol phosphatidyltransferase class-I family.</text>
</comment>
<dbReference type="eggNOG" id="COG0558">
    <property type="taxonomic scope" value="Bacteria"/>
</dbReference>
<dbReference type="EnsemblBacteria" id="AAC07048">
    <property type="protein sequence ID" value="AAC07048"/>
    <property type="gene ID" value="aq_958"/>
</dbReference>
<comment type="subcellular location">
    <subcellularLocation>
        <location evidence="1">Membrane</location>
        <topology evidence="1">Multi-pass membrane protein</topology>
    </subcellularLocation>
</comment>
<evidence type="ECO:0000256" key="10">
    <source>
        <dbReference type="ARBA" id="ARBA00023098"/>
    </source>
</evidence>
<keyword evidence="11 17" id="KW-0472">Membrane</keyword>
<dbReference type="InterPro" id="IPR043130">
    <property type="entry name" value="CDP-OH_PTrfase_TM_dom"/>
</dbReference>
<evidence type="ECO:0000256" key="12">
    <source>
        <dbReference type="ARBA" id="ARBA00023209"/>
    </source>
</evidence>
<evidence type="ECO:0000256" key="9">
    <source>
        <dbReference type="ARBA" id="ARBA00022989"/>
    </source>
</evidence>
<keyword evidence="7 16" id="KW-0808">Transferase</keyword>
<evidence type="ECO:0000313" key="19">
    <source>
        <dbReference type="Proteomes" id="UP000000798"/>
    </source>
</evidence>
<dbReference type="InterPro" id="IPR048254">
    <property type="entry name" value="CDP_ALCOHOL_P_TRANSF_CS"/>
</dbReference>
<dbReference type="AlphaFoldDB" id="O67090"/>
<feature type="transmembrane region" description="Helical" evidence="17">
    <location>
        <begin position="124"/>
        <end position="150"/>
    </location>
</feature>
<dbReference type="HOGENOM" id="CLU_911027_0_0_0"/>
<dbReference type="GO" id="GO:0016020">
    <property type="term" value="C:membrane"/>
    <property type="evidence" value="ECO:0007669"/>
    <property type="project" value="UniProtKB-SubCell"/>
</dbReference>
<dbReference type="Pfam" id="PF01066">
    <property type="entry name" value="CDP-OH_P_transf"/>
    <property type="match status" value="1"/>
</dbReference>
<name>O67090_AQUAE</name>
<keyword evidence="19" id="KW-1185">Reference proteome</keyword>
<evidence type="ECO:0000256" key="17">
    <source>
        <dbReference type="SAM" id="Phobius"/>
    </source>
</evidence>
<protein>
    <recommendedName>
        <fullName evidence="5 15">CDP-diacylglycerol--glycerol-3-phosphate 3-phosphatidyltransferase</fullName>
        <ecNumber evidence="4 15">2.7.8.5</ecNumber>
    </recommendedName>
</protein>
<evidence type="ECO:0000256" key="14">
    <source>
        <dbReference type="ARBA" id="ARBA00048586"/>
    </source>
</evidence>
<dbReference type="OrthoDB" id="9796672at2"/>
<gene>
    <name evidence="18" type="primary">pgsA2</name>
    <name evidence="18" type="ordered locus">aq_958</name>
</gene>
<comment type="catalytic activity">
    <reaction evidence="14">
        <text>a CDP-1,2-diacyl-sn-glycerol + sn-glycerol 3-phosphate = a 1,2-diacyl-sn-glycero-3-phospho-(1'-sn-glycero-3'-phosphate) + CMP + H(+)</text>
        <dbReference type="Rhea" id="RHEA:12593"/>
        <dbReference type="ChEBI" id="CHEBI:15378"/>
        <dbReference type="ChEBI" id="CHEBI:57597"/>
        <dbReference type="ChEBI" id="CHEBI:58332"/>
        <dbReference type="ChEBI" id="CHEBI:60110"/>
        <dbReference type="ChEBI" id="CHEBI:60377"/>
        <dbReference type="EC" id="2.7.8.5"/>
    </reaction>
</comment>
<dbReference type="PANTHER" id="PTHR14269">
    <property type="entry name" value="CDP-DIACYLGLYCEROL--GLYCEROL-3-PHOSPHATE 3-PHOSPHATIDYLTRANSFERASE-RELATED"/>
    <property type="match status" value="1"/>
</dbReference>
<organism evidence="18 19">
    <name type="scientific">Aquifex aeolicus (strain VF5)</name>
    <dbReference type="NCBI Taxonomy" id="224324"/>
    <lineage>
        <taxon>Bacteria</taxon>
        <taxon>Pseudomonadati</taxon>
        <taxon>Aquificota</taxon>
        <taxon>Aquificia</taxon>
        <taxon>Aquificales</taxon>
        <taxon>Aquificaceae</taxon>
        <taxon>Aquifex</taxon>
    </lineage>
</organism>
<dbReference type="InParanoid" id="O67090"/>
<dbReference type="Proteomes" id="UP000000798">
    <property type="component" value="Chromosome"/>
</dbReference>
<keyword evidence="6" id="KW-0444">Lipid biosynthesis</keyword>
<dbReference type="Gene3D" id="1.20.120.1760">
    <property type="match status" value="1"/>
</dbReference>
<dbReference type="NCBIfam" id="TIGR00560">
    <property type="entry name" value="pgsA"/>
    <property type="match status" value="1"/>
</dbReference>
<keyword evidence="10" id="KW-0443">Lipid metabolism</keyword>
<dbReference type="KEGG" id="aae:aq_958"/>
<dbReference type="PANTHER" id="PTHR14269:SF62">
    <property type="entry name" value="CDP-DIACYLGLYCEROL--GLYCEROL-3-PHOSPHATE 3-PHOSPHATIDYLTRANSFERASE 1, CHLOROPLASTIC"/>
    <property type="match status" value="1"/>
</dbReference>
<evidence type="ECO:0000256" key="15">
    <source>
        <dbReference type="NCBIfam" id="TIGR00560"/>
    </source>
</evidence>
<dbReference type="GO" id="GO:0008444">
    <property type="term" value="F:CDP-diacylglycerol-glycerol-3-phosphate 3-phosphatidyltransferase activity"/>
    <property type="evidence" value="ECO:0007669"/>
    <property type="project" value="UniProtKB-UniRule"/>
</dbReference>
<keyword evidence="13" id="KW-1208">Phospholipid metabolism</keyword>
<dbReference type="STRING" id="224324.aq_958"/>
<evidence type="ECO:0000256" key="4">
    <source>
        <dbReference type="ARBA" id="ARBA00013170"/>
    </source>
</evidence>
<comment type="pathway">
    <text evidence="2">Phospholipid metabolism; phosphatidylglycerol biosynthesis; phosphatidylglycerol from CDP-diacylglycerol: step 1/2.</text>
</comment>
<reference evidence="18 19" key="1">
    <citation type="journal article" date="1998" name="Nature">
        <title>The complete genome of the hyperthermophilic bacterium Aquifex aeolicus.</title>
        <authorList>
            <person name="Deckert G."/>
            <person name="Warren P.V."/>
            <person name="Gaasterland T."/>
            <person name="Young W.G."/>
            <person name="Lenox A.L."/>
            <person name="Graham D.E."/>
            <person name="Overbeek R."/>
            <person name="Snead M.A."/>
            <person name="Keller M."/>
            <person name="Aujay M."/>
            <person name="Huber R."/>
            <person name="Feldman R.A."/>
            <person name="Short J.M."/>
            <person name="Olson G.J."/>
            <person name="Swanson R.V."/>
        </authorList>
    </citation>
    <scope>NUCLEOTIDE SEQUENCE [LARGE SCALE GENOMIC DNA]</scope>
    <source>
        <strain evidence="18 19">VF5</strain>
    </source>
</reference>
<evidence type="ECO:0000313" key="18">
    <source>
        <dbReference type="EMBL" id="AAC07048.1"/>
    </source>
</evidence>
<dbReference type="EMBL" id="AE000657">
    <property type="protein sequence ID" value="AAC07048.1"/>
    <property type="molecule type" value="Genomic_DNA"/>
</dbReference>
<dbReference type="InterPro" id="IPR050324">
    <property type="entry name" value="CDP-alcohol_PTase-I"/>
</dbReference>
<evidence type="ECO:0000256" key="5">
    <source>
        <dbReference type="ARBA" id="ARBA00014944"/>
    </source>
</evidence>
<keyword evidence="9 17" id="KW-1133">Transmembrane helix</keyword>
<accession>O67090</accession>
<dbReference type="PIR" id="G70382">
    <property type="entry name" value="G70382"/>
</dbReference>
<sequence length="305" mass="35265">MENFLSFFRILITFPVVFLILEKEFFLAFWLYLVGALTDWFDGNLARKNKRVSNFGKLLDPYADKVFVLLPLIALVEVKKVKAIWVILLTFRELSISFFRSVMVEKGIYMEASFTGKLKAFLEFSAISLILLGVELGNYLLILAVIFAYISASGTSKGSGLSFKELVRYGHPPVLSESPARDLWSDGCLLSLVLVFPYHVYGLVHRIPRKSFPDYLFRAQVLLYVKHEYLIQYLVRREYVLICLIWSELRRRRFFKHSFGNIGAYGVSVPCEFVNPRFVNVFYRGKTSRHVPVYGCVAHCRFTLV</sequence>
<evidence type="ECO:0000256" key="1">
    <source>
        <dbReference type="ARBA" id="ARBA00004141"/>
    </source>
</evidence>
<dbReference type="InterPro" id="IPR004570">
    <property type="entry name" value="Phosphatidylglycerol_P_synth"/>
</dbReference>
<dbReference type="EC" id="2.7.8.5" evidence="4 15"/>
<keyword evidence="8 17" id="KW-0812">Transmembrane</keyword>
<feature type="transmembrane region" description="Helical" evidence="17">
    <location>
        <begin position="7"/>
        <end position="33"/>
    </location>
</feature>
<evidence type="ECO:0000256" key="16">
    <source>
        <dbReference type="RuleBase" id="RU003750"/>
    </source>
</evidence>
<dbReference type="PROSITE" id="PS00379">
    <property type="entry name" value="CDP_ALCOHOL_P_TRANSF"/>
    <property type="match status" value="1"/>
</dbReference>
<keyword evidence="12" id="KW-0594">Phospholipid biosynthesis</keyword>
<evidence type="ECO:0000256" key="13">
    <source>
        <dbReference type="ARBA" id="ARBA00023264"/>
    </source>
</evidence>
<dbReference type="GO" id="GO:0046474">
    <property type="term" value="P:glycerophospholipid biosynthetic process"/>
    <property type="evidence" value="ECO:0000318"/>
    <property type="project" value="GO_Central"/>
</dbReference>
<proteinExistence type="inferred from homology"/>
<evidence type="ECO:0000256" key="11">
    <source>
        <dbReference type="ARBA" id="ARBA00023136"/>
    </source>
</evidence>
<evidence type="ECO:0000256" key="2">
    <source>
        <dbReference type="ARBA" id="ARBA00005042"/>
    </source>
</evidence>
<feature type="transmembrane region" description="Helical" evidence="17">
    <location>
        <begin position="183"/>
        <end position="204"/>
    </location>
</feature>
<evidence type="ECO:0000256" key="7">
    <source>
        <dbReference type="ARBA" id="ARBA00022679"/>
    </source>
</evidence>
<dbReference type="InterPro" id="IPR000462">
    <property type="entry name" value="CDP-OH_P_trans"/>
</dbReference>
<evidence type="ECO:0000256" key="3">
    <source>
        <dbReference type="ARBA" id="ARBA00010441"/>
    </source>
</evidence>
<evidence type="ECO:0000256" key="6">
    <source>
        <dbReference type="ARBA" id="ARBA00022516"/>
    </source>
</evidence>
<evidence type="ECO:0000256" key="8">
    <source>
        <dbReference type="ARBA" id="ARBA00022692"/>
    </source>
</evidence>